<sequence length="429" mass="47801">MEGNTPLMHSVRTGNAALVKFLVDELNKFQVDIDVRNNEDRTPYLEAKRLGYEECAAILLKEGNASTNIQVNPFLDFMNQKDEASWNGRVRGLEEGKYAINNSAERKHANPRNIQKKKIPTKKVANLYGEKTASHHEKILKRKTSSPRKISSANLTKEETKGAEKLRPIRRRKHAWHERGMSQPTTRKEQIEKEFELATTELVEAAGDAGCVTGVNCPSQATASFVDKQETTSSKLEMGRVTDPAPNLEFIRQAERRLASPKITPKLHANPAGRKLTESSMSRKHLRSPSLASTSAKDFTDENCSWYSHFSVYNAPSVAFLTKIMAIYAEQMSPESSFRFGSNPEKTTKKPDEPMVPKISVVAMEAGDDSRSDGGRFSPSRSAVSSRCNSASSSVSNRKFQSAVTRTVASYLSTGRRSYSTLKVQDIDF</sequence>
<dbReference type="AlphaFoldDB" id="A0A9W9YHG7"/>
<dbReference type="Proteomes" id="UP001163046">
    <property type="component" value="Unassembled WGS sequence"/>
</dbReference>
<evidence type="ECO:0000256" key="2">
    <source>
        <dbReference type="SAM" id="MobiDB-lite"/>
    </source>
</evidence>
<comment type="caution">
    <text evidence="3">The sequence shown here is derived from an EMBL/GenBank/DDBJ whole genome shotgun (WGS) entry which is preliminary data.</text>
</comment>
<protein>
    <submittedName>
        <fullName evidence="3">Uncharacterized protein</fullName>
    </submittedName>
</protein>
<feature type="region of interest" description="Disordered" evidence="2">
    <location>
        <begin position="366"/>
        <end position="399"/>
    </location>
</feature>
<dbReference type="Pfam" id="PF12796">
    <property type="entry name" value="Ank_2"/>
    <property type="match status" value="1"/>
</dbReference>
<dbReference type="InterPro" id="IPR036770">
    <property type="entry name" value="Ankyrin_rpt-contain_sf"/>
</dbReference>
<dbReference type="SUPFAM" id="SSF48403">
    <property type="entry name" value="Ankyrin repeat"/>
    <property type="match status" value="1"/>
</dbReference>
<reference evidence="3" key="1">
    <citation type="submission" date="2023-01" db="EMBL/GenBank/DDBJ databases">
        <title>Genome assembly of the deep-sea coral Lophelia pertusa.</title>
        <authorList>
            <person name="Herrera S."/>
            <person name="Cordes E."/>
        </authorList>
    </citation>
    <scope>NUCLEOTIDE SEQUENCE</scope>
    <source>
        <strain evidence="3">USNM1676648</strain>
        <tissue evidence="3">Polyp</tissue>
    </source>
</reference>
<gene>
    <name evidence="3" type="ORF">OS493_011900</name>
</gene>
<feature type="repeat" description="ANK" evidence="1">
    <location>
        <begin position="2"/>
        <end position="38"/>
    </location>
</feature>
<feature type="compositionally biased region" description="Basic and acidic residues" evidence="2">
    <location>
        <begin position="346"/>
        <end position="355"/>
    </location>
</feature>
<feature type="compositionally biased region" description="Low complexity" evidence="2">
    <location>
        <begin position="378"/>
        <end position="397"/>
    </location>
</feature>
<dbReference type="EMBL" id="MU827782">
    <property type="protein sequence ID" value="KAJ7336678.1"/>
    <property type="molecule type" value="Genomic_DNA"/>
</dbReference>
<accession>A0A9W9YHG7</accession>
<name>A0A9W9YHG7_9CNID</name>
<keyword evidence="4" id="KW-1185">Reference proteome</keyword>
<dbReference type="InterPro" id="IPR002110">
    <property type="entry name" value="Ankyrin_rpt"/>
</dbReference>
<feature type="region of interest" description="Disordered" evidence="2">
    <location>
        <begin position="265"/>
        <end position="292"/>
    </location>
</feature>
<evidence type="ECO:0000256" key="1">
    <source>
        <dbReference type="PROSITE-ProRule" id="PRU00023"/>
    </source>
</evidence>
<proteinExistence type="predicted"/>
<keyword evidence="1" id="KW-0040">ANK repeat</keyword>
<feature type="region of interest" description="Disordered" evidence="2">
    <location>
        <begin position="336"/>
        <end position="355"/>
    </location>
</feature>
<evidence type="ECO:0000313" key="4">
    <source>
        <dbReference type="Proteomes" id="UP001163046"/>
    </source>
</evidence>
<feature type="region of interest" description="Disordered" evidence="2">
    <location>
        <begin position="134"/>
        <end position="163"/>
    </location>
</feature>
<organism evidence="3 4">
    <name type="scientific">Desmophyllum pertusum</name>
    <dbReference type="NCBI Taxonomy" id="174260"/>
    <lineage>
        <taxon>Eukaryota</taxon>
        <taxon>Metazoa</taxon>
        <taxon>Cnidaria</taxon>
        <taxon>Anthozoa</taxon>
        <taxon>Hexacorallia</taxon>
        <taxon>Scleractinia</taxon>
        <taxon>Caryophylliina</taxon>
        <taxon>Caryophylliidae</taxon>
        <taxon>Desmophyllum</taxon>
    </lineage>
</organism>
<dbReference type="PROSITE" id="PS50088">
    <property type="entry name" value="ANK_REPEAT"/>
    <property type="match status" value="1"/>
</dbReference>
<dbReference type="Gene3D" id="1.25.40.20">
    <property type="entry name" value="Ankyrin repeat-containing domain"/>
    <property type="match status" value="1"/>
</dbReference>
<dbReference type="OrthoDB" id="5406014at2759"/>
<evidence type="ECO:0000313" key="3">
    <source>
        <dbReference type="EMBL" id="KAJ7336678.1"/>
    </source>
</evidence>
<dbReference type="SMART" id="SM00248">
    <property type="entry name" value="ANK"/>
    <property type="match status" value="2"/>
</dbReference>